<feature type="compositionally biased region" description="Basic residues" evidence="1">
    <location>
        <begin position="12"/>
        <end position="24"/>
    </location>
</feature>
<feature type="compositionally biased region" description="Basic and acidic residues" evidence="1">
    <location>
        <begin position="25"/>
        <end position="44"/>
    </location>
</feature>
<reference evidence="2 3" key="1">
    <citation type="journal article" date="2012" name="J. Bacteriol.">
        <title>Draft Genome Sequence Determination for Cystic Fibrosis and Chronic Granulomatous Disease Burkholderia multivorans Isolates.</title>
        <authorList>
            <person name="Varga J.J."/>
            <person name="Losada L."/>
            <person name="Zelazny A.M."/>
            <person name="Brinkac L."/>
            <person name="Harkins D."/>
            <person name="Radune D."/>
            <person name="Hostetler J."/>
            <person name="Sampaio E.P."/>
            <person name="Ronning C.M."/>
            <person name="Nierman W.C."/>
            <person name="Greenberg D.E."/>
            <person name="Holland S.M."/>
            <person name="Goldberg J.B."/>
        </authorList>
    </citation>
    <scope>NUCLEOTIDE SEQUENCE [LARGE SCALE GENOMIC DNA]</scope>
    <source>
        <strain evidence="2 3">CGD2</strain>
    </source>
</reference>
<feature type="compositionally biased region" description="Basic and acidic residues" evidence="1">
    <location>
        <begin position="1"/>
        <end position="11"/>
    </location>
</feature>
<dbReference type="Proteomes" id="UP000004535">
    <property type="component" value="Unassembled WGS sequence"/>
</dbReference>
<protein>
    <submittedName>
        <fullName evidence="2">Uncharacterized protein</fullName>
    </submittedName>
</protein>
<dbReference type="EMBL" id="ACFC01000009">
    <property type="protein sequence ID" value="EEE05604.1"/>
    <property type="molecule type" value="Genomic_DNA"/>
</dbReference>
<name>B9BUV7_9BURK</name>
<dbReference type="AlphaFoldDB" id="B9BUV7"/>
<comment type="caution">
    <text evidence="2">The sequence shown here is derived from an EMBL/GenBank/DDBJ whole genome shotgun (WGS) entry which is preliminary data.</text>
</comment>
<organism evidence="2 3">
    <name type="scientific">Burkholderia multivorans CGD2</name>
    <dbReference type="NCBI Taxonomy" id="513052"/>
    <lineage>
        <taxon>Bacteria</taxon>
        <taxon>Pseudomonadati</taxon>
        <taxon>Pseudomonadota</taxon>
        <taxon>Betaproteobacteria</taxon>
        <taxon>Burkholderiales</taxon>
        <taxon>Burkholderiaceae</taxon>
        <taxon>Burkholderia</taxon>
        <taxon>Burkholderia cepacia complex</taxon>
    </lineage>
</organism>
<gene>
    <name evidence="2" type="ORF">BURMUCGD2_3848</name>
</gene>
<proteinExistence type="predicted"/>
<evidence type="ECO:0000256" key="1">
    <source>
        <dbReference type="SAM" id="MobiDB-lite"/>
    </source>
</evidence>
<sequence>MFERCARDSRASRKGAMRIGKRSRASRDRDTQKEMQRGRRDGARAVRPCTAIRARARQTIMRPIR</sequence>
<evidence type="ECO:0000313" key="2">
    <source>
        <dbReference type="EMBL" id="EEE05604.1"/>
    </source>
</evidence>
<accession>B9BUV7</accession>
<feature type="region of interest" description="Disordered" evidence="1">
    <location>
        <begin position="1"/>
        <end position="46"/>
    </location>
</feature>
<evidence type="ECO:0000313" key="3">
    <source>
        <dbReference type="Proteomes" id="UP000004535"/>
    </source>
</evidence>